<organism evidence="1 2">
    <name type="scientific">Oedothorax gibbosus</name>
    <dbReference type="NCBI Taxonomy" id="931172"/>
    <lineage>
        <taxon>Eukaryota</taxon>
        <taxon>Metazoa</taxon>
        <taxon>Ecdysozoa</taxon>
        <taxon>Arthropoda</taxon>
        <taxon>Chelicerata</taxon>
        <taxon>Arachnida</taxon>
        <taxon>Araneae</taxon>
        <taxon>Araneomorphae</taxon>
        <taxon>Entelegynae</taxon>
        <taxon>Araneoidea</taxon>
        <taxon>Linyphiidae</taxon>
        <taxon>Erigoninae</taxon>
        <taxon>Oedothorax</taxon>
    </lineage>
</organism>
<accession>A0AAV6UIA5</accession>
<keyword evidence="2" id="KW-1185">Reference proteome</keyword>
<name>A0AAV6UIA5_9ARAC</name>
<gene>
    <name evidence="1" type="ORF">JTE90_005321</name>
</gene>
<dbReference type="Proteomes" id="UP000827092">
    <property type="component" value="Unassembled WGS sequence"/>
</dbReference>
<protein>
    <submittedName>
        <fullName evidence="1">Uncharacterized protein</fullName>
    </submittedName>
</protein>
<dbReference type="EMBL" id="JAFNEN010000401">
    <property type="protein sequence ID" value="KAG8183857.1"/>
    <property type="molecule type" value="Genomic_DNA"/>
</dbReference>
<reference evidence="1 2" key="1">
    <citation type="journal article" date="2022" name="Nat. Ecol. Evol.">
        <title>A masculinizing supergene underlies an exaggerated male reproductive morph in a spider.</title>
        <authorList>
            <person name="Hendrickx F."/>
            <person name="De Corte Z."/>
            <person name="Sonet G."/>
            <person name="Van Belleghem S.M."/>
            <person name="Kostlbacher S."/>
            <person name="Vangestel C."/>
        </authorList>
    </citation>
    <scope>NUCLEOTIDE SEQUENCE [LARGE SCALE GENOMIC DNA]</scope>
    <source>
        <strain evidence="1">W744_W776</strain>
    </source>
</reference>
<evidence type="ECO:0000313" key="1">
    <source>
        <dbReference type="EMBL" id="KAG8183857.1"/>
    </source>
</evidence>
<proteinExistence type="predicted"/>
<dbReference type="AlphaFoldDB" id="A0AAV6UIA5"/>
<sequence length="71" mass="8029">MDKATQIPEVFDVDEDDEMFPIFQSLLTDKPMVQVVPDSEIDSGPYCEMVPAPQQELTSERIIDPSSELQL</sequence>
<evidence type="ECO:0000313" key="2">
    <source>
        <dbReference type="Proteomes" id="UP000827092"/>
    </source>
</evidence>
<comment type="caution">
    <text evidence="1">The sequence shown here is derived from an EMBL/GenBank/DDBJ whole genome shotgun (WGS) entry which is preliminary data.</text>
</comment>